<dbReference type="InterPro" id="IPR023404">
    <property type="entry name" value="rSAM_horseshoe"/>
</dbReference>
<dbReference type="PANTHER" id="PTHR13932">
    <property type="entry name" value="COPROPORPHYRINIGEN III OXIDASE"/>
    <property type="match status" value="1"/>
</dbReference>
<dbReference type="InterPro" id="IPR006638">
    <property type="entry name" value="Elp3/MiaA/NifB-like_rSAM"/>
</dbReference>
<comment type="caution">
    <text evidence="2">The sequence shown here is derived from an EMBL/GenBank/DDBJ whole genome shotgun (WGS) entry which is preliminary data.</text>
</comment>
<dbReference type="Pfam" id="PF04055">
    <property type="entry name" value="Radical_SAM"/>
    <property type="match status" value="1"/>
</dbReference>
<dbReference type="SFLD" id="SFLDS00029">
    <property type="entry name" value="Radical_SAM"/>
    <property type="match status" value="1"/>
</dbReference>
<dbReference type="GO" id="GO:0005737">
    <property type="term" value="C:cytoplasm"/>
    <property type="evidence" value="ECO:0007669"/>
    <property type="project" value="TreeGrafter"/>
</dbReference>
<reference evidence="2 3" key="1">
    <citation type="submission" date="2014-07" db="EMBL/GenBank/DDBJ databases">
        <title>Draft genome of Clostridium celerecrescens 152B isolated from sediments associated with methane hydrate from Krishna Godavari basin.</title>
        <authorList>
            <person name="Honkalas V.S."/>
            <person name="Dabir A.P."/>
            <person name="Arora P."/>
            <person name="Dhakephalkar P.K."/>
        </authorList>
    </citation>
    <scope>NUCLEOTIDE SEQUENCE [LARGE SCALE GENOMIC DNA]</scope>
    <source>
        <strain evidence="2 3">152B</strain>
    </source>
</reference>
<dbReference type="CDD" id="cd01335">
    <property type="entry name" value="Radical_SAM"/>
    <property type="match status" value="1"/>
</dbReference>
<dbReference type="InterPro" id="IPR034505">
    <property type="entry name" value="Coproporphyrinogen-III_oxidase"/>
</dbReference>
<name>A0A084JGC6_9FIRM</name>
<dbReference type="OrthoDB" id="9808022at2"/>
<protein>
    <submittedName>
        <fullName evidence="2">Coproporphyrinogen III oxidase</fullName>
    </submittedName>
</protein>
<dbReference type="SFLD" id="SFLDG01082">
    <property type="entry name" value="B12-binding_domain_containing"/>
    <property type="match status" value="1"/>
</dbReference>
<dbReference type="Proteomes" id="UP000028525">
    <property type="component" value="Unassembled WGS sequence"/>
</dbReference>
<dbReference type="InterPro" id="IPR023995">
    <property type="entry name" value="HemZ"/>
</dbReference>
<feature type="domain" description="Radical SAM core" evidence="1">
    <location>
        <begin position="157"/>
        <end position="394"/>
    </location>
</feature>
<dbReference type="SUPFAM" id="SSF102114">
    <property type="entry name" value="Radical SAM enzymes"/>
    <property type="match status" value="1"/>
</dbReference>
<dbReference type="AlphaFoldDB" id="A0A084JGC6"/>
<dbReference type="NCBIfam" id="TIGR03994">
    <property type="entry name" value="rSAM_HemZ"/>
    <property type="match status" value="1"/>
</dbReference>
<dbReference type="GO" id="GO:0006779">
    <property type="term" value="P:porphyrin-containing compound biosynthetic process"/>
    <property type="evidence" value="ECO:0007669"/>
    <property type="project" value="TreeGrafter"/>
</dbReference>
<organism evidence="2 3">
    <name type="scientific">Lacrimispora celerecrescens</name>
    <dbReference type="NCBI Taxonomy" id="29354"/>
    <lineage>
        <taxon>Bacteria</taxon>
        <taxon>Bacillati</taxon>
        <taxon>Bacillota</taxon>
        <taxon>Clostridia</taxon>
        <taxon>Lachnospirales</taxon>
        <taxon>Lachnospiraceae</taxon>
        <taxon>Lacrimispora</taxon>
    </lineage>
</organism>
<dbReference type="PROSITE" id="PS51918">
    <property type="entry name" value="RADICAL_SAM"/>
    <property type="match status" value="1"/>
</dbReference>
<dbReference type="SMART" id="SM00729">
    <property type="entry name" value="Elp3"/>
    <property type="match status" value="1"/>
</dbReference>
<sequence length="484" mass="55366">MIGLILDDQSFEQDIRELLMAFYPGEGFVHKESQSEEYRLLVRGRTGEAEFELNIQDFEKGIVNSTSTEVDFADRFETKNRIKRMLYGMVKELTGIELPWGTLTGIRPTKIAMTKLMEGYTDEEVRRYMKDTYLTSDGKVDLSLEIARREMGLISAIDYSHGYSLYIGIPFCPTTCLYCSFTSFPIGQWEKRMEQYLEAIFKEMDYTAEKMAGRTLDTVYIGGGTPTSLSALHLDKLISRLKATFDFTGVKEFTVEAGRPDSITIEKLQVLKNHGVTRISINPQTMKQETLDIIGRRHTVDMVKDRYSMARSLGFDNINMDLIIGLPEEDMEDVTHTMEEIKALGPDGITVHSLAIKRAARLNMFKEKYGDLKITNTQEMIDLTADYARSMGQEPYYLYRQKNMAGNFENVGYSLPGKACIYNILIMEEKQTIIACGAGTTTKVVFPSENRLERVENVKDVEQYIARIDEMLERKEKMLAKLEM</sequence>
<dbReference type="STRING" id="29354.IO98_19435"/>
<keyword evidence="3" id="KW-1185">Reference proteome</keyword>
<evidence type="ECO:0000313" key="3">
    <source>
        <dbReference type="Proteomes" id="UP000028525"/>
    </source>
</evidence>
<dbReference type="SFLD" id="SFLDG01065">
    <property type="entry name" value="anaerobic_coproporphyrinogen-I"/>
    <property type="match status" value="1"/>
</dbReference>
<dbReference type="EMBL" id="JPME01000027">
    <property type="protein sequence ID" value="KEZ88010.1"/>
    <property type="molecule type" value="Genomic_DNA"/>
</dbReference>
<dbReference type="RefSeq" id="WP_038283871.1">
    <property type="nucleotide sequence ID" value="NZ_JPME01000027.1"/>
</dbReference>
<dbReference type="GO" id="GO:0051539">
    <property type="term" value="F:4 iron, 4 sulfur cluster binding"/>
    <property type="evidence" value="ECO:0007669"/>
    <property type="project" value="TreeGrafter"/>
</dbReference>
<dbReference type="SFLD" id="SFLDF00310">
    <property type="entry name" value="oxygen-independent_coproporphy"/>
    <property type="match status" value="1"/>
</dbReference>
<gene>
    <name evidence="2" type="ORF">IO98_19435</name>
</gene>
<dbReference type="InterPro" id="IPR007197">
    <property type="entry name" value="rSAM"/>
</dbReference>
<dbReference type="Gene3D" id="3.80.30.20">
    <property type="entry name" value="tm_1862 like domain"/>
    <property type="match status" value="1"/>
</dbReference>
<dbReference type="GO" id="GO:0003824">
    <property type="term" value="F:catalytic activity"/>
    <property type="evidence" value="ECO:0007669"/>
    <property type="project" value="InterPro"/>
</dbReference>
<accession>A0A084JGC6</accession>
<evidence type="ECO:0000259" key="1">
    <source>
        <dbReference type="PROSITE" id="PS51918"/>
    </source>
</evidence>
<evidence type="ECO:0000313" key="2">
    <source>
        <dbReference type="EMBL" id="KEZ88010.1"/>
    </source>
</evidence>
<dbReference type="InterPro" id="IPR058240">
    <property type="entry name" value="rSAM_sf"/>
</dbReference>
<proteinExistence type="predicted"/>
<dbReference type="PANTHER" id="PTHR13932:SF1">
    <property type="entry name" value="OXYGEN-INDEPENDENT COPROPORPHYRINOGEN-III OXIDASE-LIKE PROTEIN HEMZ"/>
    <property type="match status" value="1"/>
</dbReference>